<accession>A0A180H269</accession>
<sequence length="614" mass="68004">MNTNPLNLSHPGKTVDEPNEAGEEETSSKPTSQLAGFPDDFPHRSTTDSHLQRAPRPTTSAEPIEKPLPGDVAPPSNAGLMFHGSTTSAKHRPTDNDRKSNTTLPRPRNYSEIQLATFKPAENQPQKKEARKCWICYDDDEDEQEAENLQGGRQARSNRKKQRWVKACRCSLVAHENCLLTWITTYQLTHPAPASISSPLSTPVKCPQCASIYQIVQPPSPLLSLLHRLKRPYSSGMSWSALGCVVLGIGVSASSYGLWASRCFLGPIRWNRWVSAGRHGGGLNFLKFIQLSLVGPILILSRTRQLDSVLPFLPISFMLSTLPPLALDSEFTGAHHMIEPNLLRLELFPPEPGLTLCLIPWMRIGWGFFWGRLSNLILRRECLGMPYQYPPGVGPGMAAQAQAMAGAEPNEANQAAGENEDQADLEQAEEDEEPDRQEPPGAEVVLDYTSLRTVIRVGMEALILPGAASLVGTLLLVLSRNRPWLRTLLGLKISASLLGHQQLSNSGRPTSSFLSTLKNSLGHVVYRLTRLELFGDQPRSDSFPLKLPSILSGFRMADYLDSAGEDDPVWWRNTLAGALIVVLKDFISLTEKVLKLRKLKYRRILDVDQQPQSL</sequence>
<dbReference type="OrthoDB" id="5817083at2759"/>
<evidence type="ECO:0000256" key="5">
    <source>
        <dbReference type="ARBA" id="ARBA00022833"/>
    </source>
</evidence>
<evidence type="ECO:0000313" key="12">
    <source>
        <dbReference type="Proteomes" id="UP000005240"/>
    </source>
</evidence>
<feature type="compositionally biased region" description="Basic and acidic residues" evidence="8">
    <location>
        <begin position="40"/>
        <end position="51"/>
    </location>
</feature>
<organism evidence="10">
    <name type="scientific">Puccinia triticina (isolate 1-1 / race 1 (BBBD))</name>
    <name type="common">Brown leaf rust fungus</name>
    <dbReference type="NCBI Taxonomy" id="630390"/>
    <lineage>
        <taxon>Eukaryota</taxon>
        <taxon>Fungi</taxon>
        <taxon>Dikarya</taxon>
        <taxon>Basidiomycota</taxon>
        <taxon>Pucciniomycotina</taxon>
        <taxon>Pucciniomycetes</taxon>
        <taxon>Pucciniales</taxon>
        <taxon>Pucciniaceae</taxon>
        <taxon>Puccinia</taxon>
    </lineage>
</organism>
<keyword evidence="4" id="KW-0863">Zinc-finger</keyword>
<evidence type="ECO:0000313" key="11">
    <source>
        <dbReference type="EnsemblFungi" id="PTTG_01771-t43_1-p1"/>
    </source>
</evidence>
<dbReference type="PROSITE" id="PS51292">
    <property type="entry name" value="ZF_RING_CH"/>
    <property type="match status" value="1"/>
</dbReference>
<evidence type="ECO:0000256" key="7">
    <source>
        <dbReference type="ARBA" id="ARBA00023136"/>
    </source>
</evidence>
<reference evidence="11" key="4">
    <citation type="submission" date="2025-05" db="UniProtKB">
        <authorList>
            <consortium name="EnsemblFungi"/>
        </authorList>
    </citation>
    <scope>IDENTIFICATION</scope>
    <source>
        <strain evidence="11">isolate 1-1 / race 1 (BBBD)</strain>
    </source>
</reference>
<keyword evidence="2" id="KW-0812">Transmembrane</keyword>
<dbReference type="InterPro" id="IPR013083">
    <property type="entry name" value="Znf_RING/FYVE/PHD"/>
</dbReference>
<evidence type="ECO:0000256" key="8">
    <source>
        <dbReference type="SAM" id="MobiDB-lite"/>
    </source>
</evidence>
<evidence type="ECO:0000256" key="6">
    <source>
        <dbReference type="ARBA" id="ARBA00022989"/>
    </source>
</evidence>
<keyword evidence="5" id="KW-0862">Zinc</keyword>
<gene>
    <name evidence="10" type="ORF">PTTG_01771</name>
</gene>
<reference evidence="11 12" key="3">
    <citation type="journal article" date="2017" name="G3 (Bethesda)">
        <title>Comparative analysis highlights variable genome content of wheat rusts and divergence of the mating loci.</title>
        <authorList>
            <person name="Cuomo C.A."/>
            <person name="Bakkeren G."/>
            <person name="Khalil H.B."/>
            <person name="Panwar V."/>
            <person name="Joly D."/>
            <person name="Linning R."/>
            <person name="Sakthikumar S."/>
            <person name="Song X."/>
            <person name="Adiconis X."/>
            <person name="Fan L."/>
            <person name="Goldberg J.M."/>
            <person name="Levin J.Z."/>
            <person name="Young S."/>
            <person name="Zeng Q."/>
            <person name="Anikster Y."/>
            <person name="Bruce M."/>
            <person name="Wang M."/>
            <person name="Yin C."/>
            <person name="McCallum B."/>
            <person name="Szabo L.J."/>
            <person name="Hulbert S."/>
            <person name="Chen X."/>
            <person name="Fellers J.P."/>
        </authorList>
    </citation>
    <scope>NUCLEOTIDE SEQUENCE</scope>
    <source>
        <strain evidence="11">isolate 1-1 / race 1 (BBBD)</strain>
        <strain evidence="12">Isolate 1-1 / race 1 (BBBD)</strain>
    </source>
</reference>
<feature type="region of interest" description="Disordered" evidence="8">
    <location>
        <begin position="1"/>
        <end position="108"/>
    </location>
</feature>
<keyword evidence="6" id="KW-1133">Transmembrane helix</keyword>
<dbReference type="GO" id="GO:0008270">
    <property type="term" value="F:zinc ion binding"/>
    <property type="evidence" value="ECO:0007669"/>
    <property type="project" value="UniProtKB-KW"/>
</dbReference>
<dbReference type="STRING" id="630390.A0A180H269"/>
<reference evidence="10" key="2">
    <citation type="submission" date="2016-05" db="EMBL/GenBank/DDBJ databases">
        <title>Comparative analysis highlights variable genome content of wheat rusts and divergence of the mating loci.</title>
        <authorList>
            <person name="Cuomo C.A."/>
            <person name="Bakkeren G."/>
            <person name="Szabo L."/>
            <person name="Khalil H."/>
            <person name="Joly D."/>
            <person name="Goldberg J."/>
            <person name="Young S."/>
            <person name="Zeng Q."/>
            <person name="Fellers J."/>
        </authorList>
    </citation>
    <scope>NUCLEOTIDE SEQUENCE [LARGE SCALE GENOMIC DNA]</scope>
    <source>
        <strain evidence="10">1-1 BBBD Race 1</strain>
    </source>
</reference>
<dbReference type="GO" id="GO:0016020">
    <property type="term" value="C:membrane"/>
    <property type="evidence" value="ECO:0007669"/>
    <property type="project" value="UniProtKB-SubCell"/>
</dbReference>
<dbReference type="VEuPathDB" id="FungiDB:PTTG_01771"/>
<proteinExistence type="predicted"/>
<protein>
    <submittedName>
        <fullName evidence="11">RING-CH-type domain-containing protein</fullName>
    </submittedName>
</protein>
<evidence type="ECO:0000256" key="1">
    <source>
        <dbReference type="ARBA" id="ARBA00004141"/>
    </source>
</evidence>
<reference evidence="10" key="1">
    <citation type="submission" date="2009-11" db="EMBL/GenBank/DDBJ databases">
        <authorList>
            <consortium name="The Broad Institute Genome Sequencing Platform"/>
            <person name="Ward D."/>
            <person name="Feldgarden M."/>
            <person name="Earl A."/>
            <person name="Young S.K."/>
            <person name="Zeng Q."/>
            <person name="Koehrsen M."/>
            <person name="Alvarado L."/>
            <person name="Berlin A."/>
            <person name="Bochicchio J."/>
            <person name="Borenstein D."/>
            <person name="Chapman S.B."/>
            <person name="Chen Z."/>
            <person name="Engels R."/>
            <person name="Freedman E."/>
            <person name="Gellesch M."/>
            <person name="Goldberg J."/>
            <person name="Griggs A."/>
            <person name="Gujja S."/>
            <person name="Heilman E."/>
            <person name="Heiman D."/>
            <person name="Hepburn T."/>
            <person name="Howarth C."/>
            <person name="Jen D."/>
            <person name="Larson L."/>
            <person name="Lewis B."/>
            <person name="Mehta T."/>
            <person name="Park D."/>
            <person name="Pearson M."/>
            <person name="Roberts A."/>
            <person name="Saif S."/>
            <person name="Shea T."/>
            <person name="Shenoy N."/>
            <person name="Sisk P."/>
            <person name="Stolte C."/>
            <person name="Sykes S."/>
            <person name="Thomson T."/>
            <person name="Walk T."/>
            <person name="White J."/>
            <person name="Yandava C."/>
            <person name="Izard J."/>
            <person name="Baranova O.V."/>
            <person name="Blanton J.M."/>
            <person name="Tanner A.C."/>
            <person name="Dewhirst F.E."/>
            <person name="Haas B."/>
            <person name="Nusbaum C."/>
            <person name="Birren B."/>
        </authorList>
    </citation>
    <scope>NUCLEOTIDE SEQUENCE [LARGE SCALE GENOMIC DNA]</scope>
    <source>
        <strain evidence="10">1-1 BBBD Race 1</strain>
    </source>
</reference>
<dbReference type="EnsemblFungi" id="PTTG_01771-t43_1">
    <property type="protein sequence ID" value="PTTG_01771-t43_1-p1"/>
    <property type="gene ID" value="PTTG_01771"/>
</dbReference>
<feature type="compositionally biased region" description="Acidic residues" evidence="8">
    <location>
        <begin position="418"/>
        <end position="435"/>
    </location>
</feature>
<keyword evidence="7" id="KW-0472">Membrane</keyword>
<evidence type="ECO:0000256" key="3">
    <source>
        <dbReference type="ARBA" id="ARBA00022723"/>
    </source>
</evidence>
<dbReference type="Gene3D" id="3.30.40.10">
    <property type="entry name" value="Zinc/RING finger domain, C3HC4 (zinc finger)"/>
    <property type="match status" value="1"/>
</dbReference>
<keyword evidence="3" id="KW-0479">Metal-binding</keyword>
<dbReference type="PANTHER" id="PTHR46283">
    <property type="entry name" value="E3 UBIQUITIN-PROTEIN LIGASE MARCH5"/>
    <property type="match status" value="1"/>
</dbReference>
<evidence type="ECO:0000313" key="10">
    <source>
        <dbReference type="EMBL" id="OAV98602.1"/>
    </source>
</evidence>
<evidence type="ECO:0000256" key="2">
    <source>
        <dbReference type="ARBA" id="ARBA00022692"/>
    </source>
</evidence>
<feature type="region of interest" description="Disordered" evidence="8">
    <location>
        <begin position="400"/>
        <end position="443"/>
    </location>
</feature>
<dbReference type="EMBL" id="ADAS02000006">
    <property type="protein sequence ID" value="OAV98602.1"/>
    <property type="molecule type" value="Genomic_DNA"/>
</dbReference>
<feature type="domain" description="RING-CH-type" evidence="9">
    <location>
        <begin position="125"/>
        <end position="216"/>
    </location>
</feature>
<dbReference type="AlphaFoldDB" id="A0A180H269"/>
<evidence type="ECO:0000256" key="4">
    <source>
        <dbReference type="ARBA" id="ARBA00022771"/>
    </source>
</evidence>
<name>A0A180H269_PUCT1</name>
<comment type="subcellular location">
    <subcellularLocation>
        <location evidence="1">Membrane</location>
        <topology evidence="1">Multi-pass membrane protein</topology>
    </subcellularLocation>
</comment>
<keyword evidence="12" id="KW-1185">Reference proteome</keyword>
<dbReference type="Proteomes" id="UP000005240">
    <property type="component" value="Unassembled WGS sequence"/>
</dbReference>
<evidence type="ECO:0000259" key="9">
    <source>
        <dbReference type="PROSITE" id="PS51292"/>
    </source>
</evidence>
<dbReference type="InterPro" id="IPR011016">
    <property type="entry name" value="Znf_RING-CH"/>
</dbReference>